<proteinExistence type="inferred from homology"/>
<dbReference type="InterPro" id="IPR045090">
    <property type="entry name" value="Pept_M3A_M3B"/>
</dbReference>
<protein>
    <submittedName>
        <fullName evidence="9">Saccharolysin</fullName>
    </submittedName>
</protein>
<keyword evidence="6 7" id="KW-0482">Metalloprotease</keyword>
<evidence type="ECO:0000313" key="9">
    <source>
        <dbReference type="EMBL" id="KAK5994347.1"/>
    </source>
</evidence>
<organism evidence="9 10">
    <name type="scientific">Cladobotryum mycophilum</name>
    <dbReference type="NCBI Taxonomy" id="491253"/>
    <lineage>
        <taxon>Eukaryota</taxon>
        <taxon>Fungi</taxon>
        <taxon>Dikarya</taxon>
        <taxon>Ascomycota</taxon>
        <taxon>Pezizomycotina</taxon>
        <taxon>Sordariomycetes</taxon>
        <taxon>Hypocreomycetidae</taxon>
        <taxon>Hypocreales</taxon>
        <taxon>Hypocreaceae</taxon>
        <taxon>Cladobotryum</taxon>
    </lineage>
</organism>
<keyword evidence="3 7" id="KW-0479">Metal-binding</keyword>
<comment type="similarity">
    <text evidence="1 7">Belongs to the peptidase M3 family.</text>
</comment>
<reference evidence="9 10" key="1">
    <citation type="submission" date="2024-01" db="EMBL/GenBank/DDBJ databases">
        <title>Complete genome of Cladobotryum mycophilum ATHUM6906.</title>
        <authorList>
            <person name="Christinaki A.C."/>
            <person name="Myridakis A.I."/>
            <person name="Kouvelis V.N."/>
        </authorList>
    </citation>
    <scope>NUCLEOTIDE SEQUENCE [LARGE SCALE GENOMIC DNA]</scope>
    <source>
        <strain evidence="9 10">ATHUM6906</strain>
    </source>
</reference>
<feature type="domain" description="Peptidase M3A/M3B catalytic" evidence="8">
    <location>
        <begin position="1"/>
        <end position="189"/>
    </location>
</feature>
<dbReference type="PANTHER" id="PTHR11804">
    <property type="entry name" value="PROTEASE M3 THIMET OLIGOPEPTIDASE-RELATED"/>
    <property type="match status" value="1"/>
</dbReference>
<dbReference type="EMBL" id="JAVFKD010000010">
    <property type="protein sequence ID" value="KAK5994347.1"/>
    <property type="molecule type" value="Genomic_DNA"/>
</dbReference>
<name>A0ABR0SQ98_9HYPO</name>
<feature type="domain" description="Peptidase M3A/M3B catalytic" evidence="8">
    <location>
        <begin position="215"/>
        <end position="322"/>
    </location>
</feature>
<dbReference type="Gene3D" id="3.40.390.10">
    <property type="entry name" value="Collagenase (Catalytic Domain)"/>
    <property type="match status" value="2"/>
</dbReference>
<dbReference type="InterPro" id="IPR024079">
    <property type="entry name" value="MetalloPept_cat_dom_sf"/>
</dbReference>
<sequence>MARSVDEVHAMLHGIWTKLEPVSRSEDAKLLELKRQESRWGSEVHLNDWDWDYYARKERSRQSSVDREKFAEYFEVRHTFGKTLRTFETLFELQFHEITGEVSTWHDSVKAYSVWDIANEAGKTGQFLGYLYSFTSADGIHNYPSSALVCSFPETSPTKPTLLHHSDVRTLFHELGHCVHNLVSATKYAIPHEGLHRDPKPAIGVLGVASRHPIDMDITMLWNTTRRDMAGQSSDPEDWGWEQAAFGHIFRKYNAGFFAYPIAQAYASDLYATVFANNPLDPIRLNRFKENVLRLDSSLPEGDIIKGFLGRKLKVEALLEEIVRGHSINDTKLQVTAL</sequence>
<dbReference type="Proteomes" id="UP001338125">
    <property type="component" value="Unassembled WGS sequence"/>
</dbReference>
<dbReference type="Pfam" id="PF01432">
    <property type="entry name" value="Peptidase_M3"/>
    <property type="match status" value="2"/>
</dbReference>
<keyword evidence="4 7" id="KW-0378">Hydrolase</keyword>
<evidence type="ECO:0000256" key="2">
    <source>
        <dbReference type="ARBA" id="ARBA00022670"/>
    </source>
</evidence>
<dbReference type="SUPFAM" id="SSF55486">
    <property type="entry name" value="Metalloproteases ('zincins'), catalytic domain"/>
    <property type="match status" value="1"/>
</dbReference>
<accession>A0ABR0SQ98</accession>
<gene>
    <name evidence="9" type="ORF">PT974_04821</name>
</gene>
<evidence type="ECO:0000256" key="1">
    <source>
        <dbReference type="ARBA" id="ARBA00006040"/>
    </source>
</evidence>
<evidence type="ECO:0000256" key="3">
    <source>
        <dbReference type="ARBA" id="ARBA00022723"/>
    </source>
</evidence>
<comment type="caution">
    <text evidence="9">The sequence shown here is derived from an EMBL/GenBank/DDBJ whole genome shotgun (WGS) entry which is preliminary data.</text>
</comment>
<evidence type="ECO:0000313" key="10">
    <source>
        <dbReference type="Proteomes" id="UP001338125"/>
    </source>
</evidence>
<dbReference type="PANTHER" id="PTHR11804:SF84">
    <property type="entry name" value="SACCHAROLYSIN"/>
    <property type="match status" value="1"/>
</dbReference>
<evidence type="ECO:0000256" key="5">
    <source>
        <dbReference type="ARBA" id="ARBA00022833"/>
    </source>
</evidence>
<evidence type="ECO:0000256" key="6">
    <source>
        <dbReference type="ARBA" id="ARBA00023049"/>
    </source>
</evidence>
<keyword evidence="5 7" id="KW-0862">Zinc</keyword>
<dbReference type="InterPro" id="IPR024077">
    <property type="entry name" value="Neurolysin/TOP_dom2"/>
</dbReference>
<dbReference type="InterPro" id="IPR001567">
    <property type="entry name" value="Pept_M3A_M3B_dom"/>
</dbReference>
<evidence type="ECO:0000256" key="4">
    <source>
        <dbReference type="ARBA" id="ARBA00022801"/>
    </source>
</evidence>
<keyword evidence="10" id="KW-1185">Reference proteome</keyword>
<evidence type="ECO:0000259" key="8">
    <source>
        <dbReference type="Pfam" id="PF01432"/>
    </source>
</evidence>
<dbReference type="Gene3D" id="1.10.1370.10">
    <property type="entry name" value="Neurolysin, domain 3"/>
    <property type="match status" value="2"/>
</dbReference>
<keyword evidence="2 7" id="KW-0645">Protease</keyword>
<comment type="cofactor">
    <cofactor evidence="7">
        <name>Zn(2+)</name>
        <dbReference type="ChEBI" id="CHEBI:29105"/>
    </cofactor>
    <text evidence="7">Binds 1 zinc ion.</text>
</comment>
<evidence type="ECO:0000256" key="7">
    <source>
        <dbReference type="RuleBase" id="RU003435"/>
    </source>
</evidence>